<dbReference type="AlphaFoldDB" id="A0A1H2KBM8"/>
<dbReference type="InterPro" id="IPR009241">
    <property type="entry name" value="HigB-like"/>
</dbReference>
<accession>A0A1H2KBM8</accession>
<protein>
    <submittedName>
        <fullName evidence="1">Phage-related protein</fullName>
    </submittedName>
</protein>
<dbReference type="Pfam" id="PF05973">
    <property type="entry name" value="Gp49"/>
    <property type="match status" value="1"/>
</dbReference>
<gene>
    <name evidence="1" type="ORF">SAMN04487931_1298</name>
</gene>
<evidence type="ECO:0000313" key="1">
    <source>
        <dbReference type="EMBL" id="SDU66059.1"/>
    </source>
</evidence>
<dbReference type="Proteomes" id="UP000199608">
    <property type="component" value="Unassembled WGS sequence"/>
</dbReference>
<reference evidence="2" key="1">
    <citation type="submission" date="2016-10" db="EMBL/GenBank/DDBJ databases">
        <authorList>
            <person name="Varghese N."/>
            <person name="Submissions S."/>
        </authorList>
    </citation>
    <scope>NUCLEOTIDE SEQUENCE [LARGE SCALE GENOMIC DNA]</scope>
    <source>
        <strain evidence="2">DSM 3384</strain>
    </source>
</reference>
<keyword evidence="2" id="KW-1185">Reference proteome</keyword>
<proteinExistence type="predicted"/>
<organism evidence="1 2">
    <name type="scientific">Desulfobacula phenolica</name>
    <dbReference type="NCBI Taxonomy" id="90732"/>
    <lineage>
        <taxon>Bacteria</taxon>
        <taxon>Pseudomonadati</taxon>
        <taxon>Thermodesulfobacteriota</taxon>
        <taxon>Desulfobacteria</taxon>
        <taxon>Desulfobacterales</taxon>
        <taxon>Desulfobacteraceae</taxon>
        <taxon>Desulfobacula</taxon>
    </lineage>
</organism>
<evidence type="ECO:0000313" key="2">
    <source>
        <dbReference type="Proteomes" id="UP000199608"/>
    </source>
</evidence>
<sequence length="122" mass="14245">MIKLNIFVKLISVKWKITYYNEKVRGAIDQWPLGIRAFYARTTEKMKIYGPNLGMPFTRPMGQGLFEIRAKGKEGIGRAFFCTIVGYEIVILHEFIKKSNKTPRKEIDIARQRLKEVKNDHP</sequence>
<name>A0A1H2KBM8_9BACT</name>
<dbReference type="EMBL" id="FNLL01000029">
    <property type="protein sequence ID" value="SDU66059.1"/>
    <property type="molecule type" value="Genomic_DNA"/>
</dbReference>